<dbReference type="AlphaFoldDB" id="A0A6I4RUI4"/>
<evidence type="ECO:0000313" key="1">
    <source>
        <dbReference type="EMBL" id="MTB64875.1"/>
    </source>
</evidence>
<dbReference type="EMBL" id="WLCG01000010">
    <property type="protein sequence ID" value="MTB64875.1"/>
    <property type="molecule type" value="Genomic_DNA"/>
</dbReference>
<name>A0A6I4RUI4_9STRE</name>
<reference evidence="2 4" key="1">
    <citation type="submission" date="2019-10" db="EMBL/GenBank/DDBJ databases">
        <title>Streptococcis sp, isolated from the respiratory tract of Marmot.</title>
        <authorList>
            <person name="Zhang G."/>
        </authorList>
    </citation>
    <scope>NUCLEOTIDE SEQUENCE [LARGE SCALE GENOMIC DNA]</scope>
    <source>
        <strain evidence="2">Zg-70</strain>
        <strain evidence="4">zg-70</strain>
    </source>
</reference>
<evidence type="ECO:0000313" key="2">
    <source>
        <dbReference type="EMBL" id="MWV56862.1"/>
    </source>
</evidence>
<dbReference type="NCBIfam" id="TIGR03712">
    <property type="entry name" value="acc_sec_asp2"/>
    <property type="match status" value="1"/>
</dbReference>
<gene>
    <name evidence="2" type="primary">asp2</name>
    <name evidence="1" type="ORF">GGG87_07690</name>
    <name evidence="2" type="ORF">GGH11_07730</name>
</gene>
<organism evidence="2 4">
    <name type="scientific">Streptococcus zhangguiae</name>
    <dbReference type="NCBI Taxonomy" id="2664091"/>
    <lineage>
        <taxon>Bacteria</taxon>
        <taxon>Bacillati</taxon>
        <taxon>Bacillota</taxon>
        <taxon>Bacilli</taxon>
        <taxon>Lactobacillales</taxon>
        <taxon>Streptococcaceae</taxon>
        <taxon>Streptococcus</taxon>
    </lineage>
</organism>
<reference evidence="1 3" key="2">
    <citation type="submission" date="2019-11" db="EMBL/GenBank/DDBJ databases">
        <title>Streptococcis sp. isolated from the respiratory tract of Marmot.</title>
        <authorList>
            <person name="Zhang G."/>
        </authorList>
    </citation>
    <scope>NUCLEOTIDE SEQUENCE [LARGE SCALE GENOMIC DNA]</scope>
    <source>
        <strain evidence="1">Zg-86</strain>
        <strain evidence="3">zg-86</strain>
    </source>
</reference>
<dbReference type="EMBL" id="WUBJ01000009">
    <property type="protein sequence ID" value="MWV56862.1"/>
    <property type="molecule type" value="Genomic_DNA"/>
</dbReference>
<protein>
    <submittedName>
        <fullName evidence="2">Accessory Sec system protein Asp2</fullName>
    </submittedName>
</protein>
<comment type="caution">
    <text evidence="2">The sequence shown here is derived from an EMBL/GenBank/DDBJ whole genome shotgun (WGS) entry which is preliminary data.</text>
</comment>
<dbReference type="SUPFAM" id="SSF53474">
    <property type="entry name" value="alpha/beta-Hydrolases"/>
    <property type="match status" value="1"/>
</dbReference>
<dbReference type="Proteomes" id="UP000435060">
    <property type="component" value="Unassembled WGS sequence"/>
</dbReference>
<accession>A0A6I4RUI4</accession>
<evidence type="ECO:0000313" key="3">
    <source>
        <dbReference type="Proteomes" id="UP000435060"/>
    </source>
</evidence>
<evidence type="ECO:0000313" key="4">
    <source>
        <dbReference type="Proteomes" id="UP000435423"/>
    </source>
</evidence>
<proteinExistence type="predicted"/>
<dbReference type="InterPro" id="IPR022267">
    <property type="entry name" value="Asp2"/>
</dbReference>
<dbReference type="Proteomes" id="UP000435423">
    <property type="component" value="Unassembled WGS sequence"/>
</dbReference>
<keyword evidence="3" id="KW-1185">Reference proteome</keyword>
<sequence length="532" mass="61279">MSKKKIRLLQIGRQNWQDEVDIPENIDWIYLQPHEILSFFESENAKLEARYQKEKAKFPKKKDIKRGKLRVDGVILTEVSYPSALLLLEKVVEPYHVFFSQDLTTSDPVLQEFLRRKLGQSADFSDKPFLLRTFSKIFFSGQFGQKMGIANFTVQTESERYLSHYEGNHYLVLDGEYGEDYRVVGSFLYGVPIYKDVQVELWQEFIKDASCEVKIRVRYIVDGSLDDIAEEWEFEGEDLQEPNGIETPHNGSLFVSILAKGKGFLKVGPLHYRWGRAGFGQFTLGGQRFSDSERREFNYFFHPGDFKPPLCVYFSGFRTAEGFEGYGMMKKLGTPMLLICDPRLEGGSFYMGTPEFERAISTITNQCLDYLGFSNKQLILSGMSMGTFGATYYGADLDPHAIILSKPIFSLGRTAALEKTIRPGGFPTSLDMLLHFEGDLSEEAQARFNQRFWNKIKSGHYTNTRFFIAYMKNDDYDYMAFQNLMEVFAHTDVQVVGKGWVGRHLDGSSETIPWFLNQYQRVLQIDFGRGER</sequence>
<dbReference type="Pfam" id="PF16929">
    <property type="entry name" value="Asp2"/>
    <property type="match status" value="1"/>
</dbReference>
<dbReference type="InterPro" id="IPR029058">
    <property type="entry name" value="AB_hydrolase_fold"/>
</dbReference>
<dbReference type="RefSeq" id="WP_154608706.1">
    <property type="nucleotide sequence ID" value="NZ_CP072115.1"/>
</dbReference>
<dbReference type="GO" id="GO:0015031">
    <property type="term" value="P:protein transport"/>
    <property type="evidence" value="ECO:0007669"/>
    <property type="project" value="InterPro"/>
</dbReference>